<feature type="compositionally biased region" description="Low complexity" evidence="1">
    <location>
        <begin position="194"/>
        <end position="205"/>
    </location>
</feature>
<feature type="region of interest" description="Disordered" evidence="1">
    <location>
        <begin position="174"/>
        <end position="214"/>
    </location>
</feature>
<dbReference type="AlphaFoldDB" id="A0A8J6D0I1"/>
<evidence type="ECO:0000313" key="2">
    <source>
        <dbReference type="EMBL" id="KAG8486788.1"/>
    </source>
</evidence>
<feature type="compositionally biased region" description="Basic and acidic residues" evidence="1">
    <location>
        <begin position="174"/>
        <end position="192"/>
    </location>
</feature>
<organism evidence="2 3">
    <name type="scientific">Gossypium anomalum</name>
    <dbReference type="NCBI Taxonomy" id="47600"/>
    <lineage>
        <taxon>Eukaryota</taxon>
        <taxon>Viridiplantae</taxon>
        <taxon>Streptophyta</taxon>
        <taxon>Embryophyta</taxon>
        <taxon>Tracheophyta</taxon>
        <taxon>Spermatophyta</taxon>
        <taxon>Magnoliopsida</taxon>
        <taxon>eudicotyledons</taxon>
        <taxon>Gunneridae</taxon>
        <taxon>Pentapetalae</taxon>
        <taxon>rosids</taxon>
        <taxon>malvids</taxon>
        <taxon>Malvales</taxon>
        <taxon>Malvaceae</taxon>
        <taxon>Malvoideae</taxon>
        <taxon>Gossypium</taxon>
    </lineage>
</organism>
<evidence type="ECO:0000256" key="1">
    <source>
        <dbReference type="SAM" id="MobiDB-lite"/>
    </source>
</evidence>
<accession>A0A8J6D0I1</accession>
<name>A0A8J6D0I1_9ROSI</name>
<dbReference type="EMBL" id="JAHUZN010000008">
    <property type="protein sequence ID" value="KAG8486788.1"/>
    <property type="molecule type" value="Genomic_DNA"/>
</dbReference>
<sequence>MGAVSLSIFTSLSRPPIYIFTHNEVEPFDELCRNTYLSRRYTTYIRPTIGSRIILDEFFQNPNVWHMKVPLVNYATVEMHQSDRILRQFRFRQPIPVAPKVFDDEHKVYLRQLYTDWSIFWSYYIEMWENRYDYIPTREPIIVSELVCIAEYMPWFRIYGKPYLLSEEERRRQIRAQRERRSPLNPRRKDDDASPSTTPTQSSGPMVQRMAPIS</sequence>
<dbReference type="Proteomes" id="UP000701853">
    <property type="component" value="Chromosome 8"/>
</dbReference>
<gene>
    <name evidence="2" type="ORF">CXB51_020149</name>
</gene>
<proteinExistence type="predicted"/>
<reference evidence="2 3" key="1">
    <citation type="journal article" date="2021" name="bioRxiv">
        <title>The Gossypium anomalum genome as a resource for cotton improvement and evolutionary analysis of hybrid incompatibility.</title>
        <authorList>
            <person name="Grover C.E."/>
            <person name="Yuan D."/>
            <person name="Arick M.A."/>
            <person name="Miller E.R."/>
            <person name="Hu G."/>
            <person name="Peterson D.G."/>
            <person name="Wendel J.F."/>
            <person name="Udall J.A."/>
        </authorList>
    </citation>
    <scope>NUCLEOTIDE SEQUENCE [LARGE SCALE GENOMIC DNA]</scope>
    <source>
        <strain evidence="2">JFW-Udall</strain>
        <tissue evidence="2">Leaf</tissue>
    </source>
</reference>
<comment type="caution">
    <text evidence="2">The sequence shown here is derived from an EMBL/GenBank/DDBJ whole genome shotgun (WGS) entry which is preliminary data.</text>
</comment>
<evidence type="ECO:0000313" key="3">
    <source>
        <dbReference type="Proteomes" id="UP000701853"/>
    </source>
</evidence>
<dbReference type="OrthoDB" id="1751334at2759"/>
<protein>
    <submittedName>
        <fullName evidence="2">Uncharacterized protein</fullName>
    </submittedName>
</protein>
<keyword evidence="3" id="KW-1185">Reference proteome</keyword>